<comment type="subcellular location">
    <subcellularLocation>
        <location evidence="1 11">Cell membrane</location>
        <topology evidence="1 11">Multi-pass membrane protein</topology>
    </subcellularLocation>
</comment>
<comment type="function">
    <text evidence="11">Involved in protein export. Participates in an early event of protein translocation.</text>
</comment>
<evidence type="ECO:0000256" key="2">
    <source>
        <dbReference type="ARBA" id="ARBA00008445"/>
    </source>
</evidence>
<accession>A0A831RXL2</accession>
<name>A0A831RXL2_9GAMM</name>
<keyword evidence="7 11" id="KW-0653">Protein transport</keyword>
<dbReference type="EMBL" id="DRLF01000403">
    <property type="protein sequence ID" value="HEC07516.1"/>
    <property type="molecule type" value="Genomic_DNA"/>
</dbReference>
<dbReference type="GO" id="GO:0065002">
    <property type="term" value="P:intracellular protein transmembrane transport"/>
    <property type="evidence" value="ECO:0007669"/>
    <property type="project" value="TreeGrafter"/>
</dbReference>
<evidence type="ECO:0000256" key="9">
    <source>
        <dbReference type="ARBA" id="ARBA00023010"/>
    </source>
</evidence>
<evidence type="ECO:0000256" key="7">
    <source>
        <dbReference type="ARBA" id="ARBA00022927"/>
    </source>
</evidence>
<keyword evidence="8 11" id="KW-1133">Transmembrane helix</keyword>
<dbReference type="PANTHER" id="PTHR34182">
    <property type="entry name" value="PROTEIN-EXPORT MEMBRANE PROTEIN SECG"/>
    <property type="match status" value="1"/>
</dbReference>
<evidence type="ECO:0000256" key="8">
    <source>
        <dbReference type="ARBA" id="ARBA00022989"/>
    </source>
</evidence>
<evidence type="ECO:0000313" key="13">
    <source>
        <dbReference type="EMBL" id="HEC07516.1"/>
    </source>
</evidence>
<keyword evidence="4 11" id="KW-0813">Transport</keyword>
<proteinExistence type="inferred from homology"/>
<sequence length="142" mass="14409">MHTILVVVHLFLSIGLIGLILIQHGKGADAGAAFGSGASSTVFGARGSANFLSRTTGVLALLFFITSLTLAWMAMQTARDSGLMIDTPSVETQPIPAAESDLPVVPGATGDSDVPVVPATPAETAVPAPVAPDAAKTETEQK</sequence>
<reference evidence="13" key="1">
    <citation type="journal article" date="2020" name="mSystems">
        <title>Genome- and Community-Level Interaction Insights into Carbon Utilization and Element Cycling Functions of Hydrothermarchaeota in Hydrothermal Sediment.</title>
        <authorList>
            <person name="Zhou Z."/>
            <person name="Liu Y."/>
            <person name="Xu W."/>
            <person name="Pan J."/>
            <person name="Luo Z.H."/>
            <person name="Li M."/>
        </authorList>
    </citation>
    <scope>NUCLEOTIDE SEQUENCE [LARGE SCALE GENOMIC DNA]</scope>
    <source>
        <strain evidence="13">HyVt-458</strain>
    </source>
</reference>
<dbReference type="Pfam" id="PF03840">
    <property type="entry name" value="SecG"/>
    <property type="match status" value="1"/>
</dbReference>
<dbReference type="GO" id="GO:0015450">
    <property type="term" value="F:protein-transporting ATPase activity"/>
    <property type="evidence" value="ECO:0007669"/>
    <property type="project" value="UniProtKB-UniRule"/>
</dbReference>
<comment type="caution">
    <text evidence="11">Lacks conserved residue(s) required for the propagation of feature annotation.</text>
</comment>
<feature type="transmembrane region" description="Helical" evidence="11">
    <location>
        <begin position="51"/>
        <end position="74"/>
    </location>
</feature>
<protein>
    <recommendedName>
        <fullName evidence="3 11">Protein-export membrane protein SecG</fullName>
    </recommendedName>
</protein>
<keyword evidence="5 11" id="KW-1003">Cell membrane</keyword>
<dbReference type="PRINTS" id="PR01651">
    <property type="entry name" value="SECGEXPORT"/>
</dbReference>
<feature type="compositionally biased region" description="Low complexity" evidence="12">
    <location>
        <begin position="113"/>
        <end position="134"/>
    </location>
</feature>
<gene>
    <name evidence="13" type="primary">secG</name>
    <name evidence="13" type="ORF">ENJ12_11715</name>
</gene>
<comment type="caution">
    <text evidence="13">The sequence shown here is derived from an EMBL/GenBank/DDBJ whole genome shotgun (WGS) entry which is preliminary data.</text>
</comment>
<keyword evidence="10 11" id="KW-0472">Membrane</keyword>
<keyword evidence="9 11" id="KW-0811">Translocation</keyword>
<dbReference type="GO" id="GO:0005886">
    <property type="term" value="C:plasma membrane"/>
    <property type="evidence" value="ECO:0007669"/>
    <property type="project" value="UniProtKB-SubCell"/>
</dbReference>
<evidence type="ECO:0000256" key="10">
    <source>
        <dbReference type="ARBA" id="ARBA00023136"/>
    </source>
</evidence>
<evidence type="ECO:0000256" key="6">
    <source>
        <dbReference type="ARBA" id="ARBA00022692"/>
    </source>
</evidence>
<feature type="region of interest" description="Disordered" evidence="12">
    <location>
        <begin position="97"/>
        <end position="142"/>
    </location>
</feature>
<dbReference type="AlphaFoldDB" id="A0A831RXL2"/>
<evidence type="ECO:0000256" key="5">
    <source>
        <dbReference type="ARBA" id="ARBA00022475"/>
    </source>
</evidence>
<dbReference type="NCBIfam" id="TIGR00810">
    <property type="entry name" value="secG"/>
    <property type="match status" value="1"/>
</dbReference>
<evidence type="ECO:0000256" key="11">
    <source>
        <dbReference type="RuleBase" id="RU365087"/>
    </source>
</evidence>
<dbReference type="PANTHER" id="PTHR34182:SF1">
    <property type="entry name" value="PROTEIN-EXPORT MEMBRANE PROTEIN SECG"/>
    <property type="match status" value="1"/>
</dbReference>
<dbReference type="Proteomes" id="UP000886339">
    <property type="component" value="Unassembled WGS sequence"/>
</dbReference>
<evidence type="ECO:0000256" key="1">
    <source>
        <dbReference type="ARBA" id="ARBA00004651"/>
    </source>
</evidence>
<evidence type="ECO:0000256" key="12">
    <source>
        <dbReference type="SAM" id="MobiDB-lite"/>
    </source>
</evidence>
<organism evidence="13">
    <name type="scientific">Thiolapillus brandeum</name>
    <dbReference type="NCBI Taxonomy" id="1076588"/>
    <lineage>
        <taxon>Bacteria</taxon>
        <taxon>Pseudomonadati</taxon>
        <taxon>Pseudomonadota</taxon>
        <taxon>Gammaproteobacteria</taxon>
        <taxon>Chromatiales</taxon>
        <taxon>Sedimenticolaceae</taxon>
        <taxon>Thiolapillus</taxon>
    </lineage>
</organism>
<evidence type="ECO:0000256" key="3">
    <source>
        <dbReference type="ARBA" id="ARBA00017876"/>
    </source>
</evidence>
<comment type="similarity">
    <text evidence="2 11">Belongs to the SecG family.</text>
</comment>
<dbReference type="GO" id="GO:0009306">
    <property type="term" value="P:protein secretion"/>
    <property type="evidence" value="ECO:0007669"/>
    <property type="project" value="UniProtKB-UniRule"/>
</dbReference>
<dbReference type="InterPro" id="IPR004692">
    <property type="entry name" value="SecG"/>
</dbReference>
<keyword evidence="6 11" id="KW-0812">Transmembrane</keyword>
<dbReference type="GO" id="GO:0043952">
    <property type="term" value="P:protein transport by the Sec complex"/>
    <property type="evidence" value="ECO:0007669"/>
    <property type="project" value="TreeGrafter"/>
</dbReference>
<evidence type="ECO:0000256" key="4">
    <source>
        <dbReference type="ARBA" id="ARBA00022448"/>
    </source>
</evidence>